<name>A0A9N9F2Z5_9GLOM</name>
<dbReference type="OrthoDB" id="2429662at2759"/>
<dbReference type="Gene3D" id="1.10.510.10">
    <property type="entry name" value="Transferase(Phosphotransferase) domain 1"/>
    <property type="match status" value="1"/>
</dbReference>
<sequence length="112" mass="13118">MVKAQYLDKANIDTKPTFERSTDNKEPFFTFVREHDSRLVQDICDGLRPSFAKEIPQLYVNLASQCMNATPSERPSANRIQKLLDDWIKEELYINMFREADEVESKSLEYAH</sequence>
<evidence type="ECO:0000313" key="1">
    <source>
        <dbReference type="EMBL" id="CAG8505675.1"/>
    </source>
</evidence>
<evidence type="ECO:0000313" key="2">
    <source>
        <dbReference type="Proteomes" id="UP000789396"/>
    </source>
</evidence>
<accession>A0A9N9F2Z5</accession>
<dbReference type="InterPro" id="IPR011009">
    <property type="entry name" value="Kinase-like_dom_sf"/>
</dbReference>
<dbReference type="AlphaFoldDB" id="A0A9N9F2Z5"/>
<dbReference type="SUPFAM" id="SSF56112">
    <property type="entry name" value="Protein kinase-like (PK-like)"/>
    <property type="match status" value="1"/>
</dbReference>
<keyword evidence="2" id="KW-1185">Reference proteome</keyword>
<dbReference type="Proteomes" id="UP000789396">
    <property type="component" value="Unassembled WGS sequence"/>
</dbReference>
<comment type="caution">
    <text evidence="1">The sequence shown here is derived from an EMBL/GenBank/DDBJ whole genome shotgun (WGS) entry which is preliminary data.</text>
</comment>
<gene>
    <name evidence="1" type="ORF">RFULGI_LOCUS2650</name>
</gene>
<organism evidence="1 2">
    <name type="scientific">Racocetra fulgida</name>
    <dbReference type="NCBI Taxonomy" id="60492"/>
    <lineage>
        <taxon>Eukaryota</taxon>
        <taxon>Fungi</taxon>
        <taxon>Fungi incertae sedis</taxon>
        <taxon>Mucoromycota</taxon>
        <taxon>Glomeromycotina</taxon>
        <taxon>Glomeromycetes</taxon>
        <taxon>Diversisporales</taxon>
        <taxon>Gigasporaceae</taxon>
        <taxon>Racocetra</taxon>
    </lineage>
</organism>
<protein>
    <submittedName>
        <fullName evidence="1">19680_t:CDS:1</fullName>
    </submittedName>
</protein>
<proteinExistence type="predicted"/>
<reference evidence="1" key="1">
    <citation type="submission" date="2021-06" db="EMBL/GenBank/DDBJ databases">
        <authorList>
            <person name="Kallberg Y."/>
            <person name="Tangrot J."/>
            <person name="Rosling A."/>
        </authorList>
    </citation>
    <scope>NUCLEOTIDE SEQUENCE</scope>
    <source>
        <strain evidence="1">IN212</strain>
    </source>
</reference>
<dbReference type="EMBL" id="CAJVPZ010002068">
    <property type="protein sequence ID" value="CAG8505675.1"/>
    <property type="molecule type" value="Genomic_DNA"/>
</dbReference>